<comment type="subcellular location">
    <subcellularLocation>
        <location evidence="1">Periplasm</location>
    </subcellularLocation>
</comment>
<dbReference type="Pfam" id="PF13416">
    <property type="entry name" value="SBP_bac_8"/>
    <property type="match status" value="1"/>
</dbReference>
<name>A0AA96WCK7_9CYAN</name>
<dbReference type="EMBL" id="CP053586">
    <property type="protein sequence ID" value="WNZ22465.1"/>
    <property type="molecule type" value="Genomic_DNA"/>
</dbReference>
<reference evidence="7" key="1">
    <citation type="submission" date="2020-05" db="EMBL/GenBank/DDBJ databases">
        <authorList>
            <person name="Zhu T."/>
            <person name="Keshari N."/>
            <person name="Lu X."/>
        </authorList>
    </citation>
    <scope>NUCLEOTIDE SEQUENCE</scope>
    <source>
        <strain evidence="7">NK1-12</strain>
    </source>
</reference>
<dbReference type="InterPro" id="IPR006059">
    <property type="entry name" value="SBP"/>
</dbReference>
<dbReference type="SUPFAM" id="SSF53850">
    <property type="entry name" value="Periplasmic binding protein-like II"/>
    <property type="match status" value="1"/>
</dbReference>
<evidence type="ECO:0000256" key="6">
    <source>
        <dbReference type="SAM" id="SignalP"/>
    </source>
</evidence>
<dbReference type="RefSeq" id="WP_316433917.1">
    <property type="nucleotide sequence ID" value="NZ_CP053586.1"/>
</dbReference>
<evidence type="ECO:0000313" key="7">
    <source>
        <dbReference type="EMBL" id="WNZ22465.1"/>
    </source>
</evidence>
<keyword evidence="3 6" id="KW-0732">Signal</keyword>
<dbReference type="PANTHER" id="PTHR30222:SF17">
    <property type="entry name" value="SPERMIDINE_PUTRESCINE-BINDING PERIPLASMIC PROTEIN"/>
    <property type="match status" value="1"/>
</dbReference>
<feature type="binding site" evidence="5">
    <location>
        <position position="89"/>
    </location>
    <ligand>
        <name>spermidine</name>
        <dbReference type="ChEBI" id="CHEBI:57834"/>
    </ligand>
</feature>
<feature type="chain" id="PRO_5041663412" evidence="6">
    <location>
        <begin position="27"/>
        <end position="358"/>
    </location>
</feature>
<accession>A0AA96WCK7</accession>
<sequence>MKRRLFLLILCLTVALSIVGLPQLQAQQLAVTELNIYNWDTYIAPEVLEEFQQQYRVKINYDTYGSNEEMYARVKARDTNYDLIFPADYMIQMMATEGLLQPLDARQIPNLKHIDPNFLNSDYDPGNRYSVPYQWGTLGIGYNLETTGKEIDSWTAMFMPQYAGRIAWMDDTRYTIGAVLLFLGYDPNTEKVEEINQARDFLIKQKDTIAAFADDIGQSLLNQGEVDLAFEWSGDIFQVMKENPDLRYAIPKEGSIIWTDNMAIPAQAQHRQLAEQFINFILEPTVSARISNFTQYGSPNRTARQAGLITPSDLGNPGIYPPAELFAKLKHLKHVGESSRLYEAAWDAIKTSSPSPST</sequence>
<evidence type="ECO:0000256" key="3">
    <source>
        <dbReference type="ARBA" id="ARBA00022729"/>
    </source>
</evidence>
<protein>
    <submittedName>
        <fullName evidence="7">Spermidine/putrescine ABC transporter substrate-binding protein</fullName>
    </submittedName>
</protein>
<keyword evidence="2" id="KW-0813">Transport</keyword>
<dbReference type="InterPro" id="IPR001188">
    <property type="entry name" value="Sperm_putr-bd"/>
</dbReference>
<organism evidence="7">
    <name type="scientific">Leptolyngbya sp. NK1-12</name>
    <dbReference type="NCBI Taxonomy" id="2547451"/>
    <lineage>
        <taxon>Bacteria</taxon>
        <taxon>Bacillati</taxon>
        <taxon>Cyanobacteriota</taxon>
        <taxon>Cyanophyceae</taxon>
        <taxon>Leptolyngbyales</taxon>
        <taxon>Leptolyngbyaceae</taxon>
        <taxon>Leptolyngbya group</taxon>
        <taxon>Leptolyngbya</taxon>
    </lineage>
</organism>
<proteinExistence type="predicted"/>
<dbReference type="PIRSF" id="PIRSF019574">
    <property type="entry name" value="Periplasmic_polyamine_BP"/>
    <property type="match status" value="1"/>
</dbReference>
<evidence type="ECO:0000256" key="2">
    <source>
        <dbReference type="ARBA" id="ARBA00022448"/>
    </source>
</evidence>
<evidence type="ECO:0000256" key="4">
    <source>
        <dbReference type="ARBA" id="ARBA00022764"/>
    </source>
</evidence>
<dbReference type="Gene3D" id="3.40.190.10">
    <property type="entry name" value="Periplasmic binding protein-like II"/>
    <property type="match status" value="2"/>
</dbReference>
<dbReference type="GO" id="GO:0042597">
    <property type="term" value="C:periplasmic space"/>
    <property type="evidence" value="ECO:0007669"/>
    <property type="project" value="UniProtKB-SubCell"/>
</dbReference>
<keyword evidence="4" id="KW-0574">Periplasm</keyword>
<dbReference type="AlphaFoldDB" id="A0AA96WCK7"/>
<dbReference type="PRINTS" id="PR00909">
    <property type="entry name" value="SPERMDNBNDNG"/>
</dbReference>
<evidence type="ECO:0000256" key="1">
    <source>
        <dbReference type="ARBA" id="ARBA00004418"/>
    </source>
</evidence>
<dbReference type="PANTHER" id="PTHR30222">
    <property type="entry name" value="SPERMIDINE/PUTRESCINE-BINDING PERIPLASMIC PROTEIN"/>
    <property type="match status" value="1"/>
</dbReference>
<evidence type="ECO:0000256" key="5">
    <source>
        <dbReference type="PIRSR" id="PIRSR019574-1"/>
    </source>
</evidence>
<feature type="signal peptide" evidence="6">
    <location>
        <begin position="1"/>
        <end position="26"/>
    </location>
</feature>
<gene>
    <name evidence="7" type="ORF">HJG54_06035</name>
</gene>
<dbReference type="GO" id="GO:0019808">
    <property type="term" value="F:polyamine binding"/>
    <property type="evidence" value="ECO:0007669"/>
    <property type="project" value="InterPro"/>
</dbReference>
<dbReference type="GO" id="GO:0015846">
    <property type="term" value="P:polyamine transport"/>
    <property type="evidence" value="ECO:0007669"/>
    <property type="project" value="InterPro"/>
</dbReference>
<dbReference type="CDD" id="cd13590">
    <property type="entry name" value="PBP2_PotD_PotF_like"/>
    <property type="match status" value="1"/>
</dbReference>